<dbReference type="Proteomes" id="UP000637906">
    <property type="component" value="Unassembled WGS sequence"/>
</dbReference>
<evidence type="ECO:0000256" key="8">
    <source>
        <dbReference type="ARBA" id="ARBA00047552"/>
    </source>
</evidence>
<dbReference type="InterPro" id="IPR033705">
    <property type="entry name" value="Anticodon_Ia_Val"/>
</dbReference>
<keyword evidence="7 9" id="KW-0030">Aminoacyl-tRNA synthetase</keyword>
<dbReference type="HAMAP" id="MF_02005">
    <property type="entry name" value="Val_tRNA_synth_type2"/>
    <property type="match status" value="1"/>
</dbReference>
<dbReference type="InterPro" id="IPR002300">
    <property type="entry name" value="aa-tRNA-synth_Ia"/>
</dbReference>
<dbReference type="FunFam" id="3.40.50.620:FF:000192">
    <property type="entry name" value="Valine--tRNA ligase"/>
    <property type="match status" value="1"/>
</dbReference>
<sequence>MLTEKYNFQETEYKYNILWEECQIYKWCGSKDNSFAIDTPPPTISGKLHIGHIFSYCHTDFIARYQRMIGKDVFYPIGFDDNGLPTERLVEQVSKVRAAEMERSEFIEMCREVSFKSRQEFKKLFQATGISYDWELEYHTIGKKAVKLSQMSFIDLYNKGYIYRKLEPILWDTIDQTAIAQAEVEDKTFPSLMHTISFFTEDNQKINIATTRPELLPACVAVFCHPEDSRYSHLIGKYAITPLFQNKVPILADDKVKIEKGTGLVMCCTFGDETDVYWWRKHNLPTKVIISKSGKINGTTREIDGLSIKKAREKIVEILAAEKFLVKSEEITHSVKCAERSGAELEILPTYQWFIKVLEYKNELLAKVRECNWHPKSMQKRMEIWIEGLNWDWCISRQRYFGVQLPVWYSRREGEEDKIILPEVKDLPIDPLKDLPEGYSREEVTAEKDVMDTWATSALTPQLNALAINEEFTVDNILFPADLRPQSHEIIRTWAFYTIIKSYYHTNSIPWRNIMISGWCLAHDKKKMSKSKGNVITPDSILGTYGADVVRYWAANSRLGVDTTFSEDIFKTGKRLTTKIWNASKFVSNFMQKHQELDVSSITQIMDKWIISRLYKTTKKVTEKFEHFQYCEALDVTQRFFWDDFCDNYLEFVKKRAYGEDASREENLSAKQSLVYVLNVILRLFAPFFPYITEEVYHKLYSYNSIHNLGNWPKIEDSLYDEKAETAGKNCVEILNAVRKIKADSNISVKCSMKKLSIKAKDENCKITQSAEEDLKAVCNAKIIEWSDDIHSGLETEKFIISIELASV</sequence>
<dbReference type="InterPro" id="IPR002303">
    <property type="entry name" value="Valyl-tRNA_ligase"/>
</dbReference>
<dbReference type="InterPro" id="IPR001412">
    <property type="entry name" value="aa-tRNA-synth_I_CS"/>
</dbReference>
<dbReference type="PANTHER" id="PTHR11946">
    <property type="entry name" value="VALYL-TRNA SYNTHETASES"/>
    <property type="match status" value="1"/>
</dbReference>
<keyword evidence="2 9" id="KW-0963">Cytoplasm</keyword>
<dbReference type="PROSITE" id="PS00178">
    <property type="entry name" value="AA_TRNA_LIGASE_I"/>
    <property type="match status" value="1"/>
</dbReference>
<dbReference type="InterPro" id="IPR009008">
    <property type="entry name" value="Val/Leu/Ile-tRNA-synth_edit"/>
</dbReference>
<dbReference type="PRINTS" id="PR00986">
    <property type="entry name" value="TRNASYNTHVAL"/>
</dbReference>
<dbReference type="Gene3D" id="1.10.730.10">
    <property type="entry name" value="Isoleucyl-tRNA Synthetase, Domain 1"/>
    <property type="match status" value="1"/>
</dbReference>
<dbReference type="Pfam" id="PF00133">
    <property type="entry name" value="tRNA-synt_1"/>
    <property type="match status" value="1"/>
</dbReference>
<feature type="domain" description="Methionyl/Valyl/Leucyl/Isoleucyl-tRNA synthetase anticodon-binding" evidence="11">
    <location>
        <begin position="607"/>
        <end position="750"/>
    </location>
</feature>
<dbReference type="CDD" id="cd07962">
    <property type="entry name" value="Anticodon_Ia_Val"/>
    <property type="match status" value="1"/>
</dbReference>
<dbReference type="GO" id="GO:0002161">
    <property type="term" value="F:aminoacyl-tRNA deacylase activity"/>
    <property type="evidence" value="ECO:0007669"/>
    <property type="project" value="InterPro"/>
</dbReference>
<keyword evidence="5 9" id="KW-0067">ATP-binding</keyword>
<dbReference type="InterPro" id="IPR013155">
    <property type="entry name" value="M/V/L/I-tRNA-synth_anticd-bd"/>
</dbReference>
<dbReference type="GO" id="GO:0005829">
    <property type="term" value="C:cytosol"/>
    <property type="evidence" value="ECO:0007669"/>
    <property type="project" value="TreeGrafter"/>
</dbReference>
<dbReference type="InterPro" id="IPR009080">
    <property type="entry name" value="tRNAsynth_Ia_anticodon-bd"/>
</dbReference>
<evidence type="ECO:0000256" key="3">
    <source>
        <dbReference type="ARBA" id="ARBA00022598"/>
    </source>
</evidence>
<dbReference type="GO" id="GO:0006438">
    <property type="term" value="P:valyl-tRNA aminoacylation"/>
    <property type="evidence" value="ECO:0007669"/>
    <property type="project" value="UniProtKB-UniRule"/>
</dbReference>
<organism evidence="12 13">
    <name type="scientific">Candidatus Mesenet longicola</name>
    <dbReference type="NCBI Taxonomy" id="1892558"/>
    <lineage>
        <taxon>Bacteria</taxon>
        <taxon>Pseudomonadati</taxon>
        <taxon>Pseudomonadota</taxon>
        <taxon>Alphaproteobacteria</taxon>
        <taxon>Rickettsiales</taxon>
        <taxon>Anaplasmataceae</taxon>
        <taxon>Candidatus Mesenet</taxon>
    </lineage>
</organism>
<dbReference type="Pfam" id="PF08264">
    <property type="entry name" value="Anticodon_1"/>
    <property type="match status" value="1"/>
</dbReference>
<reference evidence="12 13" key="1">
    <citation type="journal article" date="2021" name="Microb. Ecol.">
        <title>Candidatus Mesenet longicola: Novel Endosymbionts of Brontispa longissima that Induce Cytoplasmic Incompatibility.</title>
        <authorList>
            <person name="Takano S."/>
            <person name="Gotoh Y."/>
            <person name="Hayashi T."/>
        </authorList>
    </citation>
    <scope>NUCLEOTIDE SEQUENCE [LARGE SCALE GENOMIC DNA]</scope>
    <source>
        <strain evidence="12">L5</strain>
    </source>
</reference>
<feature type="binding site" evidence="9">
    <location>
        <position position="530"/>
    </location>
    <ligand>
        <name>ATP</name>
        <dbReference type="ChEBI" id="CHEBI:30616"/>
    </ligand>
</feature>
<dbReference type="SUPFAM" id="SSF50677">
    <property type="entry name" value="ValRS/IleRS/LeuRS editing domain"/>
    <property type="match status" value="1"/>
</dbReference>
<dbReference type="AlphaFoldDB" id="A0A8J3MN88"/>
<feature type="short sequence motif" description="'KMSKS' region" evidence="9">
    <location>
        <begin position="527"/>
        <end position="531"/>
    </location>
</feature>
<comment type="similarity">
    <text evidence="9">Belongs to the class-I aminoacyl-tRNA synthetase family. ValS type 2 subfamily.</text>
</comment>
<dbReference type="PANTHER" id="PTHR11946:SF93">
    <property type="entry name" value="VALINE--TRNA LIGASE, CHLOROPLASTIC_MITOCHONDRIAL 2"/>
    <property type="match status" value="1"/>
</dbReference>
<comment type="subcellular location">
    <subcellularLocation>
        <location evidence="1 9">Cytoplasm</location>
    </subcellularLocation>
</comment>
<evidence type="ECO:0000313" key="12">
    <source>
        <dbReference type="EMBL" id="GHM59957.1"/>
    </source>
</evidence>
<dbReference type="NCBIfam" id="TIGR00422">
    <property type="entry name" value="valS"/>
    <property type="match status" value="1"/>
</dbReference>
<feature type="short sequence motif" description="'HIGH' region" evidence="9">
    <location>
        <begin position="42"/>
        <end position="52"/>
    </location>
</feature>
<comment type="domain">
    <text evidence="9">ValRS has two distinct active sites: one for aminoacylation and one for editing. The misactivated threonine is translocated from the active site to the editing site.</text>
</comment>
<evidence type="ECO:0000256" key="6">
    <source>
        <dbReference type="ARBA" id="ARBA00022917"/>
    </source>
</evidence>
<dbReference type="GO" id="GO:0005524">
    <property type="term" value="F:ATP binding"/>
    <property type="evidence" value="ECO:0007669"/>
    <property type="project" value="UniProtKB-UniRule"/>
</dbReference>
<evidence type="ECO:0000259" key="10">
    <source>
        <dbReference type="Pfam" id="PF00133"/>
    </source>
</evidence>
<evidence type="ECO:0000256" key="5">
    <source>
        <dbReference type="ARBA" id="ARBA00022840"/>
    </source>
</evidence>
<name>A0A8J3MN88_9RICK</name>
<evidence type="ECO:0000256" key="7">
    <source>
        <dbReference type="ARBA" id="ARBA00023146"/>
    </source>
</evidence>
<dbReference type="SUPFAM" id="SSF52374">
    <property type="entry name" value="Nucleotidylyl transferase"/>
    <property type="match status" value="1"/>
</dbReference>
<keyword evidence="13" id="KW-1185">Reference proteome</keyword>
<keyword evidence="3 9" id="KW-0436">Ligase</keyword>
<evidence type="ECO:0000256" key="1">
    <source>
        <dbReference type="ARBA" id="ARBA00004496"/>
    </source>
</evidence>
<dbReference type="InterPro" id="IPR014729">
    <property type="entry name" value="Rossmann-like_a/b/a_fold"/>
</dbReference>
<accession>A0A8J3MN88</accession>
<proteinExistence type="inferred from homology"/>
<evidence type="ECO:0000256" key="4">
    <source>
        <dbReference type="ARBA" id="ARBA00022741"/>
    </source>
</evidence>
<comment type="catalytic activity">
    <reaction evidence="8 9">
        <text>tRNA(Val) + L-valine + ATP = L-valyl-tRNA(Val) + AMP + diphosphate</text>
        <dbReference type="Rhea" id="RHEA:10704"/>
        <dbReference type="Rhea" id="RHEA-COMP:9672"/>
        <dbReference type="Rhea" id="RHEA-COMP:9708"/>
        <dbReference type="ChEBI" id="CHEBI:30616"/>
        <dbReference type="ChEBI" id="CHEBI:33019"/>
        <dbReference type="ChEBI" id="CHEBI:57762"/>
        <dbReference type="ChEBI" id="CHEBI:78442"/>
        <dbReference type="ChEBI" id="CHEBI:78537"/>
        <dbReference type="ChEBI" id="CHEBI:456215"/>
        <dbReference type="EC" id="6.1.1.9"/>
    </reaction>
</comment>
<gene>
    <name evidence="9 12" type="primary">valS</name>
    <name evidence="12" type="ORF">sL5_09500</name>
</gene>
<dbReference type="InterPro" id="IPR022874">
    <property type="entry name" value="Valine-tRNA_ligase_type_2"/>
</dbReference>
<comment type="subunit">
    <text evidence="9">Monomer.</text>
</comment>
<evidence type="ECO:0000259" key="11">
    <source>
        <dbReference type="Pfam" id="PF08264"/>
    </source>
</evidence>
<feature type="domain" description="Aminoacyl-tRNA synthetase class Ia" evidence="10">
    <location>
        <begin position="18"/>
        <end position="565"/>
    </location>
</feature>
<keyword evidence="4 9" id="KW-0547">Nucleotide-binding</keyword>
<keyword evidence="6 9" id="KW-0648">Protein biosynthesis</keyword>
<dbReference type="SUPFAM" id="SSF47323">
    <property type="entry name" value="Anticodon-binding domain of a subclass of class I aminoacyl-tRNA synthetases"/>
    <property type="match status" value="1"/>
</dbReference>
<evidence type="ECO:0000313" key="13">
    <source>
        <dbReference type="Proteomes" id="UP000637906"/>
    </source>
</evidence>
<dbReference type="Gene3D" id="3.40.50.620">
    <property type="entry name" value="HUPs"/>
    <property type="match status" value="2"/>
</dbReference>
<comment type="function">
    <text evidence="9">Catalyzes the attachment of valine to tRNA(Val). As ValRS can inadvertently accommodate and process structurally similar amino acids such as threonine, to avoid such errors, it has a 'posttransfer' editing activity that hydrolyzes mischarged Thr-tRNA(Val) in a tRNA-dependent manner.</text>
</comment>
<dbReference type="EC" id="6.1.1.9" evidence="9"/>
<dbReference type="EMBL" id="BNGU01000051">
    <property type="protein sequence ID" value="GHM59957.1"/>
    <property type="molecule type" value="Genomic_DNA"/>
</dbReference>
<evidence type="ECO:0000256" key="9">
    <source>
        <dbReference type="HAMAP-Rule" id="MF_02005"/>
    </source>
</evidence>
<evidence type="ECO:0000256" key="2">
    <source>
        <dbReference type="ARBA" id="ARBA00022490"/>
    </source>
</evidence>
<comment type="caution">
    <text evidence="12">The sequence shown here is derived from an EMBL/GenBank/DDBJ whole genome shotgun (WGS) entry which is preliminary data.</text>
</comment>
<protein>
    <recommendedName>
        <fullName evidence="9">Valine--tRNA ligase</fullName>
        <ecNumber evidence="9">6.1.1.9</ecNumber>
    </recommendedName>
    <alternativeName>
        <fullName evidence="9">Valyl-tRNA synthetase</fullName>
        <shortName evidence="9">ValRS</shortName>
    </alternativeName>
</protein>
<dbReference type="GO" id="GO:0004832">
    <property type="term" value="F:valine-tRNA ligase activity"/>
    <property type="evidence" value="ECO:0007669"/>
    <property type="project" value="UniProtKB-UniRule"/>
</dbReference>
<dbReference type="NCBIfam" id="NF009687">
    <property type="entry name" value="PRK13208.1"/>
    <property type="match status" value="1"/>
</dbReference>